<gene>
    <name evidence="1" type="ORF">J5X75_36760</name>
</gene>
<accession>A0ABS3UWU5</accession>
<dbReference type="Pfam" id="PF24716">
    <property type="entry name" value="WapI"/>
    <property type="match status" value="1"/>
</dbReference>
<keyword evidence="2" id="KW-1185">Reference proteome</keyword>
<organism evidence="1 2">
    <name type="scientific">Actinoplanes flavus</name>
    <dbReference type="NCBI Taxonomy" id="2820290"/>
    <lineage>
        <taxon>Bacteria</taxon>
        <taxon>Bacillati</taxon>
        <taxon>Actinomycetota</taxon>
        <taxon>Actinomycetes</taxon>
        <taxon>Micromonosporales</taxon>
        <taxon>Micromonosporaceae</taxon>
        <taxon>Actinoplanes</taxon>
    </lineage>
</organism>
<comment type="caution">
    <text evidence="1">The sequence shown here is derived from an EMBL/GenBank/DDBJ whole genome shotgun (WGS) entry which is preliminary data.</text>
</comment>
<reference evidence="1 2" key="1">
    <citation type="submission" date="2021-03" db="EMBL/GenBank/DDBJ databases">
        <title>Actinoplanes flavus sp. nov., a novel actinomycete isolated from Coconut Palm rhizosphere soil.</title>
        <authorList>
            <person name="Luo X."/>
        </authorList>
    </citation>
    <scope>NUCLEOTIDE SEQUENCE [LARGE SCALE GENOMIC DNA]</scope>
    <source>
        <strain evidence="1 2">NEAU-H7</strain>
    </source>
</reference>
<proteinExistence type="predicted"/>
<sequence>MRLESLNGLFVDITVTGYQFASGRSGSEQVDWDANWLMIRGKVWDGTQSWEFHHPCMTTWEARELATWLRGLSEASPATVAAADPSELRLWLTEPNLMFALSEAAQGIARLGVYFESESRPPHGSDDDDEGLGHRVRLTIPQADITAAVTDWEQELIPFPMR</sequence>
<dbReference type="EMBL" id="JAGFNS010000034">
    <property type="protein sequence ID" value="MBO3743063.1"/>
    <property type="molecule type" value="Genomic_DNA"/>
</dbReference>
<protein>
    <submittedName>
        <fullName evidence="1">Uncharacterized protein</fullName>
    </submittedName>
</protein>
<dbReference type="InterPro" id="IPR056510">
    <property type="entry name" value="WapI"/>
</dbReference>
<evidence type="ECO:0000313" key="2">
    <source>
        <dbReference type="Proteomes" id="UP000679690"/>
    </source>
</evidence>
<name>A0ABS3UWU5_9ACTN</name>
<dbReference type="RefSeq" id="WP_208472218.1">
    <property type="nucleotide sequence ID" value="NZ_JAGFNS010000034.1"/>
</dbReference>
<evidence type="ECO:0000313" key="1">
    <source>
        <dbReference type="EMBL" id="MBO3743063.1"/>
    </source>
</evidence>
<dbReference type="Proteomes" id="UP000679690">
    <property type="component" value="Unassembled WGS sequence"/>
</dbReference>